<keyword evidence="3" id="KW-1185">Reference proteome</keyword>
<feature type="signal peptide" evidence="1">
    <location>
        <begin position="1"/>
        <end position="23"/>
    </location>
</feature>
<evidence type="ECO:0000313" key="3">
    <source>
        <dbReference type="Proteomes" id="UP001159427"/>
    </source>
</evidence>
<dbReference type="PROSITE" id="PS51257">
    <property type="entry name" value="PROKAR_LIPOPROTEIN"/>
    <property type="match status" value="1"/>
</dbReference>
<keyword evidence="1" id="KW-0732">Signal</keyword>
<dbReference type="EMBL" id="CALNXI010000747">
    <property type="protein sequence ID" value="CAH3043382.1"/>
    <property type="molecule type" value="Genomic_DNA"/>
</dbReference>
<feature type="chain" id="PRO_5045823951" evidence="1">
    <location>
        <begin position="24"/>
        <end position="409"/>
    </location>
</feature>
<dbReference type="Proteomes" id="UP001159427">
    <property type="component" value="Unassembled WGS sequence"/>
</dbReference>
<sequence length="409" mass="45528">MKFLSLAIFVGLFLAACVSCSVAAKSASNNNARRKTINSGDLIILKSAHSNYSKLSLSCNKSGCQWTHCPSKVSSSCSPENAEFKITARGETLGKPIKSGEKVSLTVRKYGPHDKLTCGKSSTTQCHLASIKGDMKGNNWLRYDDATFQIFSKEAEDSTPIHNGDVAFTESSSSMKFLGVTVLLALISLGGVNCYSVSKNNLQVGCSVPIEDVWTDLSRVHRYPVIKSGDLIVLRSAHSSYYQYLMYCTTSYCYWKSCSGSRSMTKSLWSSCSSLSKFYITAFGKINGEPINSGDTVSLSSYGYGSRYRLRCTSSYTWYCRMQSITSTMTGNQWLYYSYATFEIYAKNAVDGTPLQYGDVVGLKYPYYTSSTWLMRYSSYYRPRSCSSYSKTSCARENTYTGFRIFKKL</sequence>
<proteinExistence type="predicted"/>
<comment type="caution">
    <text evidence="2">The sequence shown here is derived from an EMBL/GenBank/DDBJ whole genome shotgun (WGS) entry which is preliminary data.</text>
</comment>
<reference evidence="2 3" key="1">
    <citation type="submission" date="2022-05" db="EMBL/GenBank/DDBJ databases">
        <authorList>
            <consortium name="Genoscope - CEA"/>
            <person name="William W."/>
        </authorList>
    </citation>
    <scope>NUCLEOTIDE SEQUENCE [LARGE SCALE GENOMIC DNA]</scope>
</reference>
<evidence type="ECO:0000313" key="2">
    <source>
        <dbReference type="EMBL" id="CAH3043382.1"/>
    </source>
</evidence>
<evidence type="ECO:0000256" key="1">
    <source>
        <dbReference type="SAM" id="SignalP"/>
    </source>
</evidence>
<protein>
    <submittedName>
        <fullName evidence="2">Uncharacterized protein</fullName>
    </submittedName>
</protein>
<gene>
    <name evidence="2" type="ORF">PEVE_00040613</name>
</gene>
<organism evidence="2 3">
    <name type="scientific">Porites evermanni</name>
    <dbReference type="NCBI Taxonomy" id="104178"/>
    <lineage>
        <taxon>Eukaryota</taxon>
        <taxon>Metazoa</taxon>
        <taxon>Cnidaria</taxon>
        <taxon>Anthozoa</taxon>
        <taxon>Hexacorallia</taxon>
        <taxon>Scleractinia</taxon>
        <taxon>Fungiina</taxon>
        <taxon>Poritidae</taxon>
        <taxon>Porites</taxon>
    </lineage>
</organism>
<accession>A0ABN8N5C0</accession>
<name>A0ABN8N5C0_9CNID</name>